<feature type="domain" description="Myb-like" evidence="2">
    <location>
        <begin position="38"/>
        <end position="87"/>
    </location>
</feature>
<dbReference type="GO" id="GO:0005634">
    <property type="term" value="C:nucleus"/>
    <property type="evidence" value="ECO:0007669"/>
    <property type="project" value="TreeGrafter"/>
</dbReference>
<name>A0A8H3UQH8_VENIN</name>
<evidence type="ECO:0000313" key="4">
    <source>
        <dbReference type="EMBL" id="KAE9973506.1"/>
    </source>
</evidence>
<dbReference type="Gene3D" id="1.10.10.60">
    <property type="entry name" value="Homeodomain-like"/>
    <property type="match status" value="1"/>
</dbReference>
<dbReference type="PANTHER" id="PTHR45614">
    <property type="entry name" value="MYB PROTEIN-RELATED"/>
    <property type="match status" value="1"/>
</dbReference>
<proteinExistence type="predicted"/>
<dbReference type="CDD" id="cd00167">
    <property type="entry name" value="SANT"/>
    <property type="match status" value="2"/>
</dbReference>
<dbReference type="SMART" id="SM00717">
    <property type="entry name" value="SANT"/>
    <property type="match status" value="2"/>
</dbReference>
<dbReference type="AlphaFoldDB" id="A0A8H3UQH8"/>
<dbReference type="InterPro" id="IPR050560">
    <property type="entry name" value="MYB_TF"/>
</dbReference>
<dbReference type="GO" id="GO:0045944">
    <property type="term" value="P:positive regulation of transcription by RNA polymerase II"/>
    <property type="evidence" value="ECO:0007669"/>
    <property type="project" value="TreeGrafter"/>
</dbReference>
<dbReference type="PROSITE" id="PS50090">
    <property type="entry name" value="MYB_LIKE"/>
    <property type="match status" value="1"/>
</dbReference>
<dbReference type="EMBL" id="WNWQ01000231">
    <property type="protein sequence ID" value="KAE9973506.1"/>
    <property type="molecule type" value="Genomic_DNA"/>
</dbReference>
<dbReference type="InterPro" id="IPR017930">
    <property type="entry name" value="Myb_dom"/>
</dbReference>
<organism evidence="4 5">
    <name type="scientific">Venturia inaequalis</name>
    <name type="common">Apple scab fungus</name>
    <dbReference type="NCBI Taxonomy" id="5025"/>
    <lineage>
        <taxon>Eukaryota</taxon>
        <taxon>Fungi</taxon>
        <taxon>Dikarya</taxon>
        <taxon>Ascomycota</taxon>
        <taxon>Pezizomycotina</taxon>
        <taxon>Dothideomycetes</taxon>
        <taxon>Pleosporomycetidae</taxon>
        <taxon>Venturiales</taxon>
        <taxon>Venturiaceae</taxon>
        <taxon>Venturia</taxon>
    </lineage>
</organism>
<dbReference type="GO" id="GO:0000978">
    <property type="term" value="F:RNA polymerase II cis-regulatory region sequence-specific DNA binding"/>
    <property type="evidence" value="ECO:0007669"/>
    <property type="project" value="TreeGrafter"/>
</dbReference>
<evidence type="ECO:0000259" key="3">
    <source>
        <dbReference type="PROSITE" id="PS51294"/>
    </source>
</evidence>
<accession>A0A8H3UQH8</accession>
<evidence type="ECO:0000313" key="5">
    <source>
        <dbReference type="Proteomes" id="UP000433883"/>
    </source>
</evidence>
<feature type="region of interest" description="Disordered" evidence="1">
    <location>
        <begin position="1"/>
        <end position="49"/>
    </location>
</feature>
<dbReference type="PANTHER" id="PTHR45614:SF238">
    <property type="entry name" value="MYB-LIKE TRANSCRIPTION FACTOR (EUROFUNG)"/>
    <property type="match status" value="1"/>
</dbReference>
<dbReference type="Proteomes" id="UP000433883">
    <property type="component" value="Unassembled WGS sequence"/>
</dbReference>
<feature type="domain" description="HTH myb-type" evidence="3">
    <location>
        <begin position="120"/>
        <end position="166"/>
    </location>
</feature>
<reference evidence="4 5" key="1">
    <citation type="submission" date="2019-11" db="EMBL/GenBank/DDBJ databases">
        <title>Venturia inaequalis Genome Resource.</title>
        <authorList>
            <person name="Lichtner F.J."/>
        </authorList>
    </citation>
    <scope>NUCLEOTIDE SEQUENCE [LARGE SCALE GENOMIC DNA]</scope>
    <source>
        <strain evidence="4">Bline_iso_100314</strain>
    </source>
</reference>
<evidence type="ECO:0000259" key="2">
    <source>
        <dbReference type="PROSITE" id="PS50090"/>
    </source>
</evidence>
<dbReference type="InterPro" id="IPR009057">
    <property type="entry name" value="Homeodomain-like_sf"/>
</dbReference>
<evidence type="ECO:0000256" key="1">
    <source>
        <dbReference type="SAM" id="MobiDB-lite"/>
    </source>
</evidence>
<feature type="compositionally biased region" description="Pro residues" evidence="1">
    <location>
        <begin position="1"/>
        <end position="11"/>
    </location>
</feature>
<dbReference type="InterPro" id="IPR001005">
    <property type="entry name" value="SANT/Myb"/>
</dbReference>
<feature type="compositionally biased region" description="Polar residues" evidence="1">
    <location>
        <begin position="12"/>
        <end position="34"/>
    </location>
</feature>
<dbReference type="SUPFAM" id="SSF46689">
    <property type="entry name" value="Homeodomain-like"/>
    <property type="match status" value="1"/>
</dbReference>
<comment type="caution">
    <text evidence="4">The sequence shown here is derived from an EMBL/GenBank/DDBJ whole genome shotgun (WGS) entry which is preliminary data.</text>
</comment>
<dbReference type="PROSITE" id="PS51294">
    <property type="entry name" value="HTH_MYB"/>
    <property type="match status" value="2"/>
</dbReference>
<feature type="domain" description="HTH myb-type" evidence="3">
    <location>
        <begin position="38"/>
        <end position="93"/>
    </location>
</feature>
<dbReference type="GO" id="GO:0000981">
    <property type="term" value="F:DNA-binding transcription factor activity, RNA polymerase II-specific"/>
    <property type="evidence" value="ECO:0007669"/>
    <property type="project" value="TreeGrafter"/>
</dbReference>
<protein>
    <submittedName>
        <fullName evidence="4">Uncharacterized protein</fullName>
    </submittedName>
</protein>
<dbReference type="Pfam" id="PF00249">
    <property type="entry name" value="Myb_DNA-binding"/>
    <property type="match status" value="1"/>
</dbReference>
<gene>
    <name evidence="4" type="ORF">BLS_003568</name>
</gene>
<dbReference type="GO" id="GO:0000278">
    <property type="term" value="P:mitotic cell cycle"/>
    <property type="evidence" value="ECO:0007669"/>
    <property type="project" value="TreeGrafter"/>
</dbReference>
<sequence length="166" mass="18270">MTPSPIAPAPMPTSSTFAESSSGHPAPTQDSGQQPPAKKGRTNTPWTPAEELRLKHMRDAGKSWSEIAKSFPQRTEGSVKKHWYKVSHSPPKQATSQHTQGTRSRLLIEIAKQDMHYAEFAEDESAALLAAIKEYEANKWKTIGAKVGKPAKACEQYAKEHFGGKM</sequence>